<accession>I4CBM1</accession>
<dbReference type="EMBL" id="CP003360">
    <property type="protein sequence ID" value="AFM26962.1"/>
    <property type="molecule type" value="Genomic_DNA"/>
</dbReference>
<reference evidence="2" key="1">
    <citation type="submission" date="2012-06" db="EMBL/GenBank/DDBJ databases">
        <title>Complete sequence of chromosome of Desulfomonile tiedjei DSM 6799.</title>
        <authorList>
            <person name="Lucas S."/>
            <person name="Copeland A."/>
            <person name="Lapidus A."/>
            <person name="Glavina del Rio T."/>
            <person name="Dalin E."/>
            <person name="Tice H."/>
            <person name="Bruce D."/>
            <person name="Goodwin L."/>
            <person name="Pitluck S."/>
            <person name="Peters L."/>
            <person name="Ovchinnikova G."/>
            <person name="Zeytun A."/>
            <person name="Lu M."/>
            <person name="Kyrpides N."/>
            <person name="Mavromatis K."/>
            <person name="Ivanova N."/>
            <person name="Brettin T."/>
            <person name="Detter J.C."/>
            <person name="Han C."/>
            <person name="Larimer F."/>
            <person name="Land M."/>
            <person name="Hauser L."/>
            <person name="Markowitz V."/>
            <person name="Cheng J.-F."/>
            <person name="Hugenholtz P."/>
            <person name="Woyke T."/>
            <person name="Wu D."/>
            <person name="Spring S."/>
            <person name="Schroeder M."/>
            <person name="Brambilla E."/>
            <person name="Klenk H.-P."/>
            <person name="Eisen J.A."/>
        </authorList>
    </citation>
    <scope>NUCLEOTIDE SEQUENCE [LARGE SCALE GENOMIC DNA]</scope>
    <source>
        <strain evidence="2">ATCC 49306 / DSM 6799 / DCB-1</strain>
    </source>
</reference>
<name>I4CBM1_DESTA</name>
<dbReference type="KEGG" id="dti:Desti_4329"/>
<dbReference type="HOGENOM" id="CLU_3006853_0_0_7"/>
<dbReference type="STRING" id="706587.Desti_4329"/>
<keyword evidence="2" id="KW-1185">Reference proteome</keyword>
<sequence length="56" mass="6284">MQIGNLLQITVYSVKYILSLQPGHFREALEHKTERPQGYTPVECPDSGYGKCGKDS</sequence>
<protein>
    <submittedName>
        <fullName evidence="1">Uncharacterized protein</fullName>
    </submittedName>
</protein>
<evidence type="ECO:0000313" key="1">
    <source>
        <dbReference type="EMBL" id="AFM26962.1"/>
    </source>
</evidence>
<dbReference type="AlphaFoldDB" id="I4CBM1"/>
<organism evidence="1 2">
    <name type="scientific">Desulfomonile tiedjei (strain ATCC 49306 / DSM 6799 / DCB-1)</name>
    <dbReference type="NCBI Taxonomy" id="706587"/>
    <lineage>
        <taxon>Bacteria</taxon>
        <taxon>Pseudomonadati</taxon>
        <taxon>Thermodesulfobacteriota</taxon>
        <taxon>Desulfomonilia</taxon>
        <taxon>Desulfomonilales</taxon>
        <taxon>Desulfomonilaceae</taxon>
        <taxon>Desulfomonile</taxon>
    </lineage>
</organism>
<proteinExistence type="predicted"/>
<dbReference type="Proteomes" id="UP000006055">
    <property type="component" value="Chromosome"/>
</dbReference>
<evidence type="ECO:0000313" key="2">
    <source>
        <dbReference type="Proteomes" id="UP000006055"/>
    </source>
</evidence>
<gene>
    <name evidence="1" type="ordered locus">Desti_4329</name>
</gene>